<dbReference type="PRINTS" id="PR00081">
    <property type="entry name" value="GDHRDH"/>
</dbReference>
<dbReference type="InterPro" id="IPR020904">
    <property type="entry name" value="Sc_DH/Rdtase_CS"/>
</dbReference>
<evidence type="ECO:0000256" key="2">
    <source>
        <dbReference type="ARBA" id="ARBA00023002"/>
    </source>
</evidence>
<evidence type="ECO:0000256" key="3">
    <source>
        <dbReference type="RuleBase" id="RU000363"/>
    </source>
</evidence>
<dbReference type="Proteomes" id="UP000695022">
    <property type="component" value="Unplaced"/>
</dbReference>
<dbReference type="Gene3D" id="3.40.50.720">
    <property type="entry name" value="NAD(P)-binding Rossmann-like Domain"/>
    <property type="match status" value="1"/>
</dbReference>
<keyword evidence="4" id="KW-1133">Transmembrane helix</keyword>
<comment type="similarity">
    <text evidence="1 3">Belongs to the short-chain dehydrogenases/reductases (SDR) family.</text>
</comment>
<dbReference type="RefSeq" id="XP_014679342.1">
    <property type="nucleotide sequence ID" value="XM_014823856.1"/>
</dbReference>
<protein>
    <submittedName>
        <fullName evidence="6">Epidermal retinol dehydrogenase 2-like</fullName>
    </submittedName>
</protein>
<dbReference type="InterPro" id="IPR002347">
    <property type="entry name" value="SDR_fam"/>
</dbReference>
<keyword evidence="4" id="KW-0472">Membrane</keyword>
<sequence>MAYTVDILKELVVTLFFVSYYFIEFWFYTIFPGWKYKKDIRGETVLVTGAGSGVGRLLAIQFARHGAKVVCTDINEKGNNETVAELVTVASNPDKVHGYTCDVSSRKEVYNLAEKIRQDVGSVSILVNNAGVAGSCKYVTECQDDVMEKIMKVNALAHFWTVKAFLPGMLRRNHGHLVTVASSAGLTGGPKVADYCASKFAAIGFHQSVALEIRAMESDVVTTLLCPGHIRTSMFEGFKMRFSLVPSLEPEQAVDLMMNAILKNQEMLNIPKVLNLIIPFMTWFLPAKASLQLSKFLGVFECFDDVKPEVWSKGD</sequence>
<dbReference type="GeneID" id="106819207"/>
<evidence type="ECO:0000256" key="4">
    <source>
        <dbReference type="SAM" id="Phobius"/>
    </source>
</evidence>
<evidence type="ECO:0000256" key="1">
    <source>
        <dbReference type="ARBA" id="ARBA00006484"/>
    </source>
</evidence>
<evidence type="ECO:0000313" key="5">
    <source>
        <dbReference type="Proteomes" id="UP000695022"/>
    </source>
</evidence>
<keyword evidence="4" id="KW-0812">Transmembrane</keyword>
<accession>A0ABM1F4H1</accession>
<dbReference type="PANTHER" id="PTHR24322">
    <property type="entry name" value="PKSB"/>
    <property type="match status" value="1"/>
</dbReference>
<reference evidence="6" key="1">
    <citation type="submission" date="2025-08" db="UniProtKB">
        <authorList>
            <consortium name="RefSeq"/>
        </authorList>
    </citation>
    <scope>IDENTIFICATION</scope>
</reference>
<dbReference type="CDD" id="cd05339">
    <property type="entry name" value="17beta-HSDXI-like_SDR_c"/>
    <property type="match status" value="1"/>
</dbReference>
<name>A0ABM1F4H1_PRICU</name>
<proteinExistence type="inferred from homology"/>
<dbReference type="PROSITE" id="PS00061">
    <property type="entry name" value="ADH_SHORT"/>
    <property type="match status" value="1"/>
</dbReference>
<evidence type="ECO:0000313" key="6">
    <source>
        <dbReference type="RefSeq" id="XP_014679342.1"/>
    </source>
</evidence>
<dbReference type="Pfam" id="PF00106">
    <property type="entry name" value="adh_short"/>
    <property type="match status" value="1"/>
</dbReference>
<gene>
    <name evidence="6" type="primary">LOC106819207</name>
</gene>
<dbReference type="InterPro" id="IPR036291">
    <property type="entry name" value="NAD(P)-bd_dom_sf"/>
</dbReference>
<feature type="transmembrane region" description="Helical" evidence="4">
    <location>
        <begin position="12"/>
        <end position="31"/>
    </location>
</feature>
<keyword evidence="5" id="KW-1185">Reference proteome</keyword>
<keyword evidence="2" id="KW-0560">Oxidoreductase</keyword>
<dbReference type="PRINTS" id="PR00080">
    <property type="entry name" value="SDRFAMILY"/>
</dbReference>
<dbReference type="PANTHER" id="PTHR24322:SF736">
    <property type="entry name" value="RETINOL DEHYDROGENASE 10"/>
    <property type="match status" value="1"/>
</dbReference>
<organism evidence="5 6">
    <name type="scientific">Priapulus caudatus</name>
    <name type="common">Priapulid worm</name>
    <dbReference type="NCBI Taxonomy" id="37621"/>
    <lineage>
        <taxon>Eukaryota</taxon>
        <taxon>Metazoa</taxon>
        <taxon>Ecdysozoa</taxon>
        <taxon>Scalidophora</taxon>
        <taxon>Priapulida</taxon>
        <taxon>Priapulimorpha</taxon>
        <taxon>Priapulimorphida</taxon>
        <taxon>Priapulidae</taxon>
        <taxon>Priapulus</taxon>
    </lineage>
</organism>
<dbReference type="SUPFAM" id="SSF51735">
    <property type="entry name" value="NAD(P)-binding Rossmann-fold domains"/>
    <property type="match status" value="1"/>
</dbReference>